<feature type="transmembrane region" description="Helical" evidence="7">
    <location>
        <begin position="30"/>
        <end position="52"/>
    </location>
</feature>
<keyword evidence="6 7" id="KW-0472">Membrane</keyword>
<feature type="transmembrane region" description="Helical" evidence="7">
    <location>
        <begin position="123"/>
        <end position="145"/>
    </location>
</feature>
<dbReference type="CDD" id="cd06261">
    <property type="entry name" value="TM_PBP2"/>
    <property type="match status" value="1"/>
</dbReference>
<feature type="transmembrane region" description="Helical" evidence="7">
    <location>
        <begin position="166"/>
        <end position="186"/>
    </location>
</feature>
<comment type="similarity">
    <text evidence="7">Belongs to the binding-protein-dependent transport system permease family.</text>
</comment>
<reference evidence="9 10" key="1">
    <citation type="submission" date="2021-09" db="EMBL/GenBank/DDBJ databases">
        <title>The complete genome sequence of a new microorganism.</title>
        <authorList>
            <person name="Zi Z."/>
        </authorList>
    </citation>
    <scope>NUCLEOTIDE SEQUENCE [LARGE SCALE GENOMIC DNA]</scope>
    <source>
        <strain evidence="9 10">WGZ8</strain>
    </source>
</reference>
<evidence type="ECO:0000313" key="10">
    <source>
        <dbReference type="Proteomes" id="UP000704176"/>
    </source>
</evidence>
<feature type="transmembrane region" description="Helical" evidence="7">
    <location>
        <begin position="217"/>
        <end position="240"/>
    </location>
</feature>
<evidence type="ECO:0000313" key="9">
    <source>
        <dbReference type="EMBL" id="MBZ6078705.1"/>
    </source>
</evidence>
<keyword evidence="4 7" id="KW-0812">Transmembrane</keyword>
<name>A0ABS7VUH4_9HYPH</name>
<comment type="caution">
    <text evidence="9">The sequence shown here is derived from an EMBL/GenBank/DDBJ whole genome shotgun (WGS) entry which is preliminary data.</text>
</comment>
<dbReference type="InterPro" id="IPR045621">
    <property type="entry name" value="BPD_transp_1_N"/>
</dbReference>
<dbReference type="Pfam" id="PF19300">
    <property type="entry name" value="BPD_transp_1_N"/>
    <property type="match status" value="1"/>
</dbReference>
<evidence type="ECO:0000256" key="1">
    <source>
        <dbReference type="ARBA" id="ARBA00004651"/>
    </source>
</evidence>
<gene>
    <name evidence="9" type="ORF">K9B37_20815</name>
</gene>
<comment type="subcellular location">
    <subcellularLocation>
        <location evidence="1 7">Cell membrane</location>
        <topology evidence="1 7">Multi-pass membrane protein</topology>
    </subcellularLocation>
</comment>
<dbReference type="InterPro" id="IPR000515">
    <property type="entry name" value="MetI-like"/>
</dbReference>
<proteinExistence type="inferred from homology"/>
<dbReference type="InterPro" id="IPR035906">
    <property type="entry name" value="MetI-like_sf"/>
</dbReference>
<evidence type="ECO:0000256" key="4">
    <source>
        <dbReference type="ARBA" id="ARBA00022692"/>
    </source>
</evidence>
<dbReference type="PROSITE" id="PS50928">
    <property type="entry name" value="ABC_TM1"/>
    <property type="match status" value="1"/>
</dbReference>
<dbReference type="RefSeq" id="WP_224315450.1">
    <property type="nucleotide sequence ID" value="NZ_JAIRBM010000021.1"/>
</dbReference>
<dbReference type="SUPFAM" id="SSF161098">
    <property type="entry name" value="MetI-like"/>
    <property type="match status" value="1"/>
</dbReference>
<evidence type="ECO:0000256" key="7">
    <source>
        <dbReference type="RuleBase" id="RU363032"/>
    </source>
</evidence>
<dbReference type="Proteomes" id="UP000704176">
    <property type="component" value="Unassembled WGS sequence"/>
</dbReference>
<keyword evidence="3" id="KW-1003">Cell membrane</keyword>
<feature type="transmembrane region" description="Helical" evidence="7">
    <location>
        <begin position="325"/>
        <end position="348"/>
    </location>
</feature>
<keyword evidence="2 7" id="KW-0813">Transport</keyword>
<dbReference type="EMBL" id="JAIRBM010000021">
    <property type="protein sequence ID" value="MBZ6078705.1"/>
    <property type="molecule type" value="Genomic_DNA"/>
</dbReference>
<dbReference type="PANTHER" id="PTHR43163:SF8">
    <property type="entry name" value="D,D-DIPEPTIDE TRANSPORT SYSTEM PERMEASE PROTEIN DDPB-RELATED"/>
    <property type="match status" value="1"/>
</dbReference>
<evidence type="ECO:0000256" key="5">
    <source>
        <dbReference type="ARBA" id="ARBA00022989"/>
    </source>
</evidence>
<evidence type="ECO:0000256" key="3">
    <source>
        <dbReference type="ARBA" id="ARBA00022475"/>
    </source>
</evidence>
<feature type="transmembrane region" description="Helical" evidence="7">
    <location>
        <begin position="279"/>
        <end position="305"/>
    </location>
</feature>
<organism evidence="9 10">
    <name type="scientific">Microvirga puerhi</name>
    <dbReference type="NCBI Taxonomy" id="2876078"/>
    <lineage>
        <taxon>Bacteria</taxon>
        <taxon>Pseudomonadati</taxon>
        <taxon>Pseudomonadota</taxon>
        <taxon>Alphaproteobacteria</taxon>
        <taxon>Hyphomicrobiales</taxon>
        <taxon>Methylobacteriaceae</taxon>
        <taxon>Microvirga</taxon>
    </lineage>
</organism>
<dbReference type="Gene3D" id="1.10.3720.10">
    <property type="entry name" value="MetI-like"/>
    <property type="match status" value="1"/>
</dbReference>
<evidence type="ECO:0000256" key="2">
    <source>
        <dbReference type="ARBA" id="ARBA00022448"/>
    </source>
</evidence>
<keyword evidence="10" id="KW-1185">Reference proteome</keyword>
<protein>
    <submittedName>
        <fullName evidence="9">ABC transporter permease</fullName>
    </submittedName>
</protein>
<feature type="domain" description="ABC transmembrane type-1" evidence="8">
    <location>
        <begin position="117"/>
        <end position="344"/>
    </location>
</feature>
<sequence>MAGTAVASTRLPVQKRQSGRKRLVRTVGRTMLSAAATLLGLVTLTFFIGRLLPLDPVIAILGDNVSQDAYNTMYRKLGLDQPLIVQYGLYLKNAFSFDFGDALTSGRPVLEDIGRVFPATIELATVAVIIGTGLGIPMGVLSAMYRNSLIDHVVRMIGLIGYSTPTFWLGLMGLTVFYASLGWVAGPGRIDFVHEFSIEPGTGFLLIDTTLQGQWDAFWNVISHIVLPASILSFGALAYISRMTRSFMIEQLGQEYVITARVKGMSWARTVWVHAFRNVAVQVVTVVALSYAFLLEGAVLTETVFAWPGFGRYLTNALLAGDMNAVVGCTLLIGAIFVTINLLSDVLYRIFDPRTR</sequence>
<evidence type="ECO:0000256" key="6">
    <source>
        <dbReference type="ARBA" id="ARBA00023136"/>
    </source>
</evidence>
<dbReference type="PANTHER" id="PTHR43163">
    <property type="entry name" value="DIPEPTIDE TRANSPORT SYSTEM PERMEASE PROTEIN DPPB-RELATED"/>
    <property type="match status" value="1"/>
</dbReference>
<dbReference type="Pfam" id="PF00528">
    <property type="entry name" value="BPD_transp_1"/>
    <property type="match status" value="1"/>
</dbReference>
<keyword evidence="5 7" id="KW-1133">Transmembrane helix</keyword>
<accession>A0ABS7VUH4</accession>
<evidence type="ECO:0000259" key="8">
    <source>
        <dbReference type="PROSITE" id="PS50928"/>
    </source>
</evidence>